<keyword evidence="1" id="KW-0175">Coiled coil</keyword>
<keyword evidence="3" id="KW-0808">Transferase</keyword>
<gene>
    <name evidence="3" type="ORF">DW924_06195</name>
</gene>
<dbReference type="Pfam" id="PF00535">
    <property type="entry name" value="Glycos_transf_2"/>
    <property type="match status" value="1"/>
</dbReference>
<evidence type="ECO:0000259" key="2">
    <source>
        <dbReference type="Pfam" id="PF00535"/>
    </source>
</evidence>
<comment type="caution">
    <text evidence="3">The sequence shown here is derived from an EMBL/GenBank/DDBJ whole genome shotgun (WGS) entry which is preliminary data.</text>
</comment>
<reference evidence="3 4" key="1">
    <citation type="submission" date="2018-08" db="EMBL/GenBank/DDBJ databases">
        <title>A genome reference for cultivated species of the human gut microbiota.</title>
        <authorList>
            <person name="Zou Y."/>
            <person name="Xue W."/>
            <person name="Luo G."/>
        </authorList>
    </citation>
    <scope>NUCLEOTIDE SEQUENCE [LARGE SCALE GENOMIC DNA]</scope>
    <source>
        <strain evidence="3 4">AM42-8</strain>
    </source>
</reference>
<proteinExistence type="predicted"/>
<dbReference type="GO" id="GO:0016740">
    <property type="term" value="F:transferase activity"/>
    <property type="evidence" value="ECO:0007669"/>
    <property type="project" value="UniProtKB-KW"/>
</dbReference>
<dbReference type="PANTHER" id="PTHR43685:SF2">
    <property type="entry name" value="GLYCOSYLTRANSFERASE 2-LIKE DOMAIN-CONTAINING PROTEIN"/>
    <property type="match status" value="1"/>
</dbReference>
<dbReference type="AlphaFoldDB" id="A0A413SS09"/>
<dbReference type="PANTHER" id="PTHR43685">
    <property type="entry name" value="GLYCOSYLTRANSFERASE"/>
    <property type="match status" value="1"/>
</dbReference>
<organism evidence="3 4">
    <name type="scientific">Dorea formicigenerans</name>
    <dbReference type="NCBI Taxonomy" id="39486"/>
    <lineage>
        <taxon>Bacteria</taxon>
        <taxon>Bacillati</taxon>
        <taxon>Bacillota</taxon>
        <taxon>Clostridia</taxon>
        <taxon>Lachnospirales</taxon>
        <taxon>Lachnospiraceae</taxon>
        <taxon>Dorea</taxon>
    </lineage>
</organism>
<feature type="domain" description="Glycosyltransferase 2-like" evidence="2">
    <location>
        <begin position="7"/>
        <end position="168"/>
    </location>
</feature>
<dbReference type="InterPro" id="IPR050834">
    <property type="entry name" value="Glycosyltransf_2"/>
</dbReference>
<feature type="coiled-coil region" evidence="1">
    <location>
        <begin position="330"/>
        <end position="364"/>
    </location>
</feature>
<evidence type="ECO:0000313" key="3">
    <source>
        <dbReference type="EMBL" id="RHA71084.1"/>
    </source>
</evidence>
<evidence type="ECO:0000256" key="1">
    <source>
        <dbReference type="SAM" id="Coils"/>
    </source>
</evidence>
<sequence>MNEKLVSIVMVNYNQERFIKEAIDSVIAQTYQNWELIIVDDGSTDQSVDIIKNYDDDRIKPIYLEENSHICIATNVGFSHVTGEYIARLDSDDVWEKEKLYKQVALLEEKPNARVCFTQVNLIDENGQNINEKESELLNLYNSRQKDRKDWIRFFFFIGNSLLQTLVFDRRLLEEVGNFNLAYCQSHDFEFLIRLIKKTDFYFVEEKLAKYRRTQTQQNSALTEQNNRRFFNEYMDIRAHFFEGMSDELFKNTFQDLFVNQAAETHEELVCEQAFLLSKCIGYSMENPILGMQKLAQLLNDGKIYPVLKEKYGYTSKKYYQDNTQKQFYTKKDEHMLDVLREENKRLKQENENQKNHVEVLIDLKEHQQMYIGELERELAVMKNSRSWKVTRPFRRVVRLVKNNSRKDLEK</sequence>
<protein>
    <submittedName>
        <fullName evidence="3">Glycosyltransferase</fullName>
    </submittedName>
</protein>
<dbReference type="InterPro" id="IPR001173">
    <property type="entry name" value="Glyco_trans_2-like"/>
</dbReference>
<dbReference type="EMBL" id="QSFS01000005">
    <property type="protein sequence ID" value="RHA71084.1"/>
    <property type="molecule type" value="Genomic_DNA"/>
</dbReference>
<accession>A0A413SS09</accession>
<dbReference type="RefSeq" id="WP_118364434.1">
    <property type="nucleotide sequence ID" value="NZ_QSFS01000005.1"/>
</dbReference>
<evidence type="ECO:0000313" key="4">
    <source>
        <dbReference type="Proteomes" id="UP000285642"/>
    </source>
</evidence>
<dbReference type="InterPro" id="IPR029044">
    <property type="entry name" value="Nucleotide-diphossugar_trans"/>
</dbReference>
<name>A0A413SS09_9FIRM</name>
<dbReference type="SUPFAM" id="SSF53448">
    <property type="entry name" value="Nucleotide-diphospho-sugar transferases"/>
    <property type="match status" value="1"/>
</dbReference>
<dbReference type="Gene3D" id="3.90.550.10">
    <property type="entry name" value="Spore Coat Polysaccharide Biosynthesis Protein SpsA, Chain A"/>
    <property type="match status" value="1"/>
</dbReference>
<dbReference type="Proteomes" id="UP000285642">
    <property type="component" value="Unassembled WGS sequence"/>
</dbReference>